<sequence length="248" mass="27202">MEKIASRRQSGTAEEPSKRARGSVPEEVFQRLRRGLMVGAFVPGQVMSLRKLAASFGTSPMPIREALTRLVVINALEDTSSGSVRVPRLTPKKLNELFALRELVEGMATEMACRNCTPALLKSLNAINVELLDAIGKRNLIGCLSSNQRFHFTLYEAAGSEVIMPVVESLWLQFGPTMYLSLLSPDMPWDASAHVEILEGLEARKPAIAKRGVLRDIRNTAQSLEPALAELEPANLLSAPLDDLYFGT</sequence>
<keyword evidence="7" id="KW-1185">Reference proteome</keyword>
<proteinExistence type="predicted"/>
<feature type="domain" description="HTH gntR-type" evidence="5">
    <location>
        <begin position="22"/>
        <end position="89"/>
    </location>
</feature>
<dbReference type="Pfam" id="PF07729">
    <property type="entry name" value="FCD"/>
    <property type="match status" value="1"/>
</dbReference>
<dbReference type="Proteomes" id="UP001365846">
    <property type="component" value="Unassembled WGS sequence"/>
</dbReference>
<reference evidence="6 7" key="1">
    <citation type="submission" date="2024-03" db="EMBL/GenBank/DDBJ databases">
        <title>Novel species of the genus Variovorax.</title>
        <authorList>
            <person name="Liu Q."/>
            <person name="Xin Y.-H."/>
        </authorList>
    </citation>
    <scope>NUCLEOTIDE SEQUENCE [LARGE SCALE GENOMIC DNA]</scope>
    <source>
        <strain evidence="6 7">KACC 18899</strain>
    </source>
</reference>
<dbReference type="PANTHER" id="PTHR43537">
    <property type="entry name" value="TRANSCRIPTIONAL REGULATOR, GNTR FAMILY"/>
    <property type="match status" value="1"/>
</dbReference>
<evidence type="ECO:0000313" key="6">
    <source>
        <dbReference type="EMBL" id="MEJ8814766.1"/>
    </source>
</evidence>
<evidence type="ECO:0000256" key="3">
    <source>
        <dbReference type="ARBA" id="ARBA00023163"/>
    </source>
</evidence>
<dbReference type="InterPro" id="IPR036388">
    <property type="entry name" value="WH-like_DNA-bd_sf"/>
</dbReference>
<feature type="region of interest" description="Disordered" evidence="4">
    <location>
        <begin position="1"/>
        <end position="25"/>
    </location>
</feature>
<evidence type="ECO:0000259" key="5">
    <source>
        <dbReference type="PROSITE" id="PS50949"/>
    </source>
</evidence>
<dbReference type="InterPro" id="IPR011711">
    <property type="entry name" value="GntR_C"/>
</dbReference>
<name>A0ABU8VMN0_9BURK</name>
<dbReference type="Pfam" id="PF00392">
    <property type="entry name" value="GntR"/>
    <property type="match status" value="1"/>
</dbReference>
<organism evidence="6 7">
    <name type="scientific">Variovorax ureilyticus</name>
    <dbReference type="NCBI Taxonomy" id="1836198"/>
    <lineage>
        <taxon>Bacteria</taxon>
        <taxon>Pseudomonadati</taxon>
        <taxon>Pseudomonadota</taxon>
        <taxon>Betaproteobacteria</taxon>
        <taxon>Burkholderiales</taxon>
        <taxon>Comamonadaceae</taxon>
        <taxon>Variovorax</taxon>
    </lineage>
</organism>
<dbReference type="InterPro" id="IPR036390">
    <property type="entry name" value="WH_DNA-bd_sf"/>
</dbReference>
<keyword evidence="3" id="KW-0804">Transcription</keyword>
<dbReference type="InterPro" id="IPR000524">
    <property type="entry name" value="Tscrpt_reg_HTH_GntR"/>
</dbReference>
<dbReference type="SUPFAM" id="SSF46785">
    <property type="entry name" value="Winged helix' DNA-binding domain"/>
    <property type="match status" value="1"/>
</dbReference>
<evidence type="ECO:0000256" key="4">
    <source>
        <dbReference type="SAM" id="MobiDB-lite"/>
    </source>
</evidence>
<evidence type="ECO:0000313" key="7">
    <source>
        <dbReference type="Proteomes" id="UP001365846"/>
    </source>
</evidence>
<dbReference type="PROSITE" id="PS50949">
    <property type="entry name" value="HTH_GNTR"/>
    <property type="match status" value="1"/>
</dbReference>
<dbReference type="PANTHER" id="PTHR43537:SF39">
    <property type="entry name" value="HTH-TYPE TRANSCRIPTIONAL REGULATOR MCBR"/>
    <property type="match status" value="1"/>
</dbReference>
<keyword evidence="1" id="KW-0805">Transcription regulation</keyword>
<dbReference type="SUPFAM" id="SSF48008">
    <property type="entry name" value="GntR ligand-binding domain-like"/>
    <property type="match status" value="1"/>
</dbReference>
<dbReference type="EMBL" id="JBBKZU010000014">
    <property type="protein sequence ID" value="MEJ8814766.1"/>
    <property type="molecule type" value="Genomic_DNA"/>
</dbReference>
<keyword evidence="2" id="KW-0238">DNA-binding</keyword>
<gene>
    <name evidence="6" type="ORF">WKW77_27090</name>
</gene>
<dbReference type="Gene3D" id="1.20.120.530">
    <property type="entry name" value="GntR ligand-binding domain-like"/>
    <property type="match status" value="1"/>
</dbReference>
<dbReference type="SMART" id="SM00895">
    <property type="entry name" value="FCD"/>
    <property type="match status" value="1"/>
</dbReference>
<comment type="caution">
    <text evidence="6">The sequence shown here is derived from an EMBL/GenBank/DDBJ whole genome shotgun (WGS) entry which is preliminary data.</text>
</comment>
<dbReference type="Gene3D" id="1.10.10.10">
    <property type="entry name" value="Winged helix-like DNA-binding domain superfamily/Winged helix DNA-binding domain"/>
    <property type="match status" value="1"/>
</dbReference>
<evidence type="ECO:0000256" key="2">
    <source>
        <dbReference type="ARBA" id="ARBA00023125"/>
    </source>
</evidence>
<dbReference type="RefSeq" id="WP_340359994.1">
    <property type="nucleotide sequence ID" value="NZ_JBBKZU010000014.1"/>
</dbReference>
<accession>A0ABU8VMN0</accession>
<dbReference type="InterPro" id="IPR008920">
    <property type="entry name" value="TF_FadR/GntR_C"/>
</dbReference>
<evidence type="ECO:0000256" key="1">
    <source>
        <dbReference type="ARBA" id="ARBA00023015"/>
    </source>
</evidence>
<protein>
    <submittedName>
        <fullName evidence="6">GntR family transcriptional regulator</fullName>
    </submittedName>
</protein>